<evidence type="ECO:0000313" key="5">
    <source>
        <dbReference type="Proteomes" id="UP000091897"/>
    </source>
</evidence>
<feature type="domain" description="OmpR/PhoB-type" evidence="3">
    <location>
        <begin position="3"/>
        <end position="100"/>
    </location>
</feature>
<dbReference type="InterPro" id="IPR036388">
    <property type="entry name" value="WH-like_DNA-bd_sf"/>
</dbReference>
<evidence type="ECO:0000313" key="4">
    <source>
        <dbReference type="EMBL" id="ANN65412.1"/>
    </source>
</evidence>
<dbReference type="RefSeq" id="WP_066344163.1">
    <property type="nucleotide sequence ID" value="NZ_CBCSFJ010000064.1"/>
</dbReference>
<reference evidence="4 5" key="1">
    <citation type="submission" date="2016-06" db="EMBL/GenBank/DDBJ databases">
        <title>Complete genome sequences of Bordetella bronchialis and Bordetella flabilis.</title>
        <authorList>
            <person name="LiPuma J.J."/>
            <person name="Spilker T."/>
        </authorList>
    </citation>
    <scope>NUCLEOTIDE SEQUENCE [LARGE SCALE GENOMIC DNA]</scope>
    <source>
        <strain evidence="4 5">AU3182</strain>
    </source>
</reference>
<dbReference type="CDD" id="cd00383">
    <property type="entry name" value="trans_reg_C"/>
    <property type="match status" value="1"/>
</dbReference>
<dbReference type="Proteomes" id="UP000091897">
    <property type="component" value="Chromosome"/>
</dbReference>
<protein>
    <recommendedName>
        <fullName evidence="3">OmpR/PhoB-type domain-containing protein</fullName>
    </recommendedName>
</protein>
<dbReference type="SMART" id="SM00862">
    <property type="entry name" value="Trans_reg_C"/>
    <property type="match status" value="1"/>
</dbReference>
<dbReference type="PROSITE" id="PS51755">
    <property type="entry name" value="OMPR_PHOB"/>
    <property type="match status" value="1"/>
</dbReference>
<dbReference type="SUPFAM" id="SSF48452">
    <property type="entry name" value="TPR-like"/>
    <property type="match status" value="1"/>
</dbReference>
<keyword evidence="5" id="KW-1185">Reference proteome</keyword>
<sequence length="592" mass="63011">MAAGIHRFADFELDKDCRALRLRGREIALQPRVLDLLLYLVENRERVVGKEELLETLWPGMVVTDSSLQRAVSLARAALQQGGLGEAIRNYARHGYRFLVDEPPRPAPAAGAVAGELMEAHRCYGASRWQAAMAAYARADADSPLDAESLEHWGTAAQCAGDLAAAMLPLERAAAAYASRGEHAAAARATISLARVKIEALDVSVTQGCLRMAARLLSAVPHCAEHGFLAWMTARLHLYQGNLAEAVRCASEARDIGRALGNPDIESMGLLMWGIGLQATGDTAAGMALQDEAAAMVMAGNVSPLMGGIVYCGFIASCCNGGDWLRAAQWGESFSGWCARSNIDTFAGACLIHRAEVFAMSGKLALAEDAIVRADPIIRVGARWALGDAHRLMGDVYLARGDEDAAERSYAHAYQHGWDPYPGYALLLQRRGRGDEAVRGLKRAAALTNWVAGERRSRYLAYAAQIASMGGQVDEGRALLDTLDAGARTWEGGAVAGQVERARAELSWALGQQHQALTHFAAAVDILRSKNAVMEAALAGVRLADAMAEVGDRATALMELAAAEAVVADAGATGYLTQCQALRRRIAGPPGG</sequence>
<dbReference type="Gene3D" id="1.10.10.10">
    <property type="entry name" value="Winged helix-like DNA-binding domain superfamily/Winged helix DNA-binding domain"/>
    <property type="match status" value="1"/>
</dbReference>
<proteinExistence type="predicted"/>
<keyword evidence="1 2" id="KW-0238">DNA-binding</keyword>
<dbReference type="SUPFAM" id="SSF46894">
    <property type="entry name" value="C-terminal effector domain of the bipartite response regulators"/>
    <property type="match status" value="1"/>
</dbReference>
<dbReference type="InterPro" id="IPR011990">
    <property type="entry name" value="TPR-like_helical_dom_sf"/>
</dbReference>
<organism evidence="4 5">
    <name type="scientific">Bordetella bronchialis</name>
    <dbReference type="NCBI Taxonomy" id="463025"/>
    <lineage>
        <taxon>Bacteria</taxon>
        <taxon>Pseudomonadati</taxon>
        <taxon>Pseudomonadota</taxon>
        <taxon>Betaproteobacteria</taxon>
        <taxon>Burkholderiales</taxon>
        <taxon>Alcaligenaceae</taxon>
        <taxon>Bordetella</taxon>
    </lineage>
</organism>
<dbReference type="InterPro" id="IPR016032">
    <property type="entry name" value="Sig_transdc_resp-reg_C-effctor"/>
</dbReference>
<accession>A0ABM6CN74</accession>
<feature type="DNA-binding region" description="OmpR/PhoB-type" evidence="2">
    <location>
        <begin position="3"/>
        <end position="100"/>
    </location>
</feature>
<gene>
    <name evidence="4" type="ORF">BAU06_03070</name>
</gene>
<dbReference type="InterPro" id="IPR001867">
    <property type="entry name" value="OmpR/PhoB-type_DNA-bd"/>
</dbReference>
<dbReference type="Gene3D" id="1.25.40.10">
    <property type="entry name" value="Tetratricopeptide repeat domain"/>
    <property type="match status" value="2"/>
</dbReference>
<name>A0ABM6CN74_9BORD</name>
<dbReference type="Pfam" id="PF00486">
    <property type="entry name" value="Trans_reg_C"/>
    <property type="match status" value="1"/>
</dbReference>
<dbReference type="EMBL" id="CP016170">
    <property type="protein sequence ID" value="ANN65412.1"/>
    <property type="molecule type" value="Genomic_DNA"/>
</dbReference>
<evidence type="ECO:0000256" key="1">
    <source>
        <dbReference type="ARBA" id="ARBA00023125"/>
    </source>
</evidence>
<evidence type="ECO:0000256" key="2">
    <source>
        <dbReference type="PROSITE-ProRule" id="PRU01091"/>
    </source>
</evidence>
<evidence type="ECO:0000259" key="3">
    <source>
        <dbReference type="PROSITE" id="PS51755"/>
    </source>
</evidence>